<sequence>MYGAALVPFGNAIRAEVKHELVVDAHPSFSGGARGLQRVERVVFAPTQTGRGLLRSCAADKVAKSWVGITCSCLPGHESTMAQPPGPSSSTTHFATYSYAYPNGQTPLSPLPKQLFMPPPGPPPHAHHFGTQSASSHLPPPPHTHQQSQSAQPKSVPRPGGEWAIWSRRPQDPAHAPGIIISPNAKPPPDIVQQALDLPTPPPSPQPAPTSIPASEPAPSSTVPSSSVTETTTDRDTPAAGSPVSSATSLSASASASIDLAPKSAETTPVPAPAAPASAKKSWASLLQSPASSSVAVPSHKRLLPSAVVGISVPAHSELQNQPPPPQPQFAHPALTLPHAKRTELLTLLTSPPTIDLAAAPAIRPRGLVNTGNMCFANSVLQVLVYCPPFLRLFTELGRFGFGIREEKSPAPLVDAMVEFVREFSMAPKKRKGMTKGKGTGKGKGKERAEEAEEDEEDEGVSFLPSYVYDAMKEKTVFDGMRSGQQEDAEEFLGFFLDALEEELLAVVNALSPQPPKKPKAKSKQHKDAGAGAGTGVEEKEVEEETEDGWLEVGKRNRMVVTRTIKAAETPLTRIFGGKVRSTLKAPGQKDSVTVEAWRALRLDIQHDAIHTLPEALAHMAVPQPLDAQRSMQHLLDALPPVLVVHLKRFLYDKDVGGVVKIGKVVRWGEGVEVGGDVMAPALRRAPPARYRLFGVVYHHGQSAAGGHYTLDVLHPARAAAEGWMRVDDELVSDLRPADVFGSQERQEDEGKAAYLLFYQRVR</sequence>
<feature type="compositionally biased region" description="Low complexity" evidence="7">
    <location>
        <begin position="211"/>
        <end position="231"/>
    </location>
</feature>
<reference evidence="9" key="1">
    <citation type="submission" date="2022-07" db="EMBL/GenBank/DDBJ databases">
        <title>The genome of Lyophyllum shimeji provides insight into the initial evolution of ectomycorrhizal fungal genome.</title>
        <authorList>
            <person name="Kobayashi Y."/>
            <person name="Shibata T."/>
            <person name="Hirakawa H."/>
            <person name="Shigenobu S."/>
            <person name="Nishiyama T."/>
            <person name="Yamada A."/>
            <person name="Hasebe M."/>
            <person name="Kawaguchi M."/>
        </authorList>
    </citation>
    <scope>NUCLEOTIDE SEQUENCE</scope>
    <source>
        <strain evidence="9">AT787</strain>
    </source>
</reference>
<evidence type="ECO:0000256" key="6">
    <source>
        <dbReference type="RuleBase" id="RU366025"/>
    </source>
</evidence>
<dbReference type="InterPro" id="IPR001394">
    <property type="entry name" value="Peptidase_C19_UCH"/>
</dbReference>
<dbReference type="SUPFAM" id="SSF54001">
    <property type="entry name" value="Cysteine proteinases"/>
    <property type="match status" value="1"/>
</dbReference>
<evidence type="ECO:0000256" key="4">
    <source>
        <dbReference type="ARBA" id="ARBA00022801"/>
    </source>
</evidence>
<evidence type="ECO:0000256" key="7">
    <source>
        <dbReference type="SAM" id="MobiDB-lite"/>
    </source>
</evidence>
<dbReference type="GO" id="GO:0006508">
    <property type="term" value="P:proteolysis"/>
    <property type="evidence" value="ECO:0007669"/>
    <property type="project" value="UniProtKB-KW"/>
</dbReference>
<dbReference type="PROSITE" id="PS50235">
    <property type="entry name" value="USP_3"/>
    <property type="match status" value="1"/>
</dbReference>
<accession>A0A9P3UIR0</accession>
<dbReference type="GO" id="GO:0016579">
    <property type="term" value="P:protein deubiquitination"/>
    <property type="evidence" value="ECO:0007669"/>
    <property type="project" value="InterPro"/>
</dbReference>
<dbReference type="AlphaFoldDB" id="A0A9P3UIR0"/>
<feature type="compositionally biased region" description="Low complexity" evidence="7">
    <location>
        <begin position="144"/>
        <end position="153"/>
    </location>
</feature>
<name>A0A9P3UIR0_LYOSH</name>
<comment type="similarity">
    <text evidence="6">Belongs to the peptidase C19 family.</text>
</comment>
<evidence type="ECO:0000256" key="3">
    <source>
        <dbReference type="ARBA" id="ARBA00022786"/>
    </source>
</evidence>
<feature type="compositionally biased region" description="Pro residues" evidence="7">
    <location>
        <begin position="199"/>
        <end position="210"/>
    </location>
</feature>
<keyword evidence="4 6" id="KW-0378">Hydrolase</keyword>
<dbReference type="OrthoDB" id="429671at2759"/>
<evidence type="ECO:0000313" key="10">
    <source>
        <dbReference type="Proteomes" id="UP001063166"/>
    </source>
</evidence>
<dbReference type="InterPro" id="IPR018200">
    <property type="entry name" value="USP_CS"/>
</dbReference>
<keyword evidence="10" id="KW-1185">Reference proteome</keyword>
<dbReference type="CDD" id="cd02257">
    <property type="entry name" value="Peptidase_C19"/>
    <property type="match status" value="1"/>
</dbReference>
<dbReference type="Proteomes" id="UP001063166">
    <property type="component" value="Unassembled WGS sequence"/>
</dbReference>
<dbReference type="PROSITE" id="PS00972">
    <property type="entry name" value="USP_1"/>
    <property type="match status" value="1"/>
</dbReference>
<dbReference type="Gene3D" id="3.90.70.10">
    <property type="entry name" value="Cysteine proteinases"/>
    <property type="match status" value="1"/>
</dbReference>
<keyword evidence="2 6" id="KW-0645">Protease</keyword>
<dbReference type="GO" id="GO:0005829">
    <property type="term" value="C:cytosol"/>
    <property type="evidence" value="ECO:0007669"/>
    <property type="project" value="TreeGrafter"/>
</dbReference>
<keyword evidence="5 6" id="KW-0788">Thiol protease</keyword>
<dbReference type="InterPro" id="IPR050164">
    <property type="entry name" value="Peptidase_C19"/>
</dbReference>
<dbReference type="PANTHER" id="PTHR24006:SF687">
    <property type="entry name" value="UBIQUITIN CARBOXYL-TERMINAL HYDROLASE 10"/>
    <property type="match status" value="1"/>
</dbReference>
<evidence type="ECO:0000256" key="5">
    <source>
        <dbReference type="ARBA" id="ARBA00022807"/>
    </source>
</evidence>
<dbReference type="InterPro" id="IPR038765">
    <property type="entry name" value="Papain-like_cys_pep_sf"/>
</dbReference>
<feature type="domain" description="USP" evidence="8">
    <location>
        <begin position="366"/>
        <end position="762"/>
    </location>
</feature>
<dbReference type="GO" id="GO:0005634">
    <property type="term" value="C:nucleus"/>
    <property type="evidence" value="ECO:0007669"/>
    <property type="project" value="TreeGrafter"/>
</dbReference>
<dbReference type="EC" id="3.4.19.12" evidence="6"/>
<evidence type="ECO:0000256" key="1">
    <source>
        <dbReference type="ARBA" id="ARBA00000707"/>
    </source>
</evidence>
<dbReference type="PANTHER" id="PTHR24006">
    <property type="entry name" value="UBIQUITIN CARBOXYL-TERMINAL HYDROLASE"/>
    <property type="match status" value="1"/>
</dbReference>
<keyword evidence="3 6" id="KW-0833">Ubl conjugation pathway</keyword>
<evidence type="ECO:0000313" key="9">
    <source>
        <dbReference type="EMBL" id="GLB34542.1"/>
    </source>
</evidence>
<comment type="caution">
    <text evidence="9">The sequence shown here is derived from an EMBL/GenBank/DDBJ whole genome shotgun (WGS) entry which is preliminary data.</text>
</comment>
<feature type="region of interest" description="Disordered" evidence="7">
    <location>
        <begin position="512"/>
        <end position="546"/>
    </location>
</feature>
<gene>
    <name evidence="9" type="ORF">LshimejAT787_0201070</name>
</gene>
<dbReference type="GO" id="GO:0004843">
    <property type="term" value="F:cysteine-type deubiquitinase activity"/>
    <property type="evidence" value="ECO:0007669"/>
    <property type="project" value="UniProtKB-UniRule"/>
</dbReference>
<feature type="compositionally biased region" description="Basic residues" evidence="7">
    <location>
        <begin position="429"/>
        <end position="443"/>
    </location>
</feature>
<dbReference type="Pfam" id="PF00443">
    <property type="entry name" value="UCH"/>
    <property type="match status" value="1"/>
</dbReference>
<feature type="region of interest" description="Disordered" evidence="7">
    <location>
        <begin position="429"/>
        <end position="460"/>
    </location>
</feature>
<feature type="compositionally biased region" description="Acidic residues" evidence="7">
    <location>
        <begin position="450"/>
        <end position="460"/>
    </location>
</feature>
<protein>
    <recommendedName>
        <fullName evidence="6">Ubiquitin carboxyl-terminal hydrolase</fullName>
        <ecNumber evidence="6">3.4.19.12</ecNumber>
    </recommendedName>
</protein>
<proteinExistence type="inferred from homology"/>
<dbReference type="PROSITE" id="PS00973">
    <property type="entry name" value="USP_2"/>
    <property type="match status" value="1"/>
</dbReference>
<organism evidence="9 10">
    <name type="scientific">Lyophyllum shimeji</name>
    <name type="common">Hon-shimeji</name>
    <name type="synonym">Tricholoma shimeji</name>
    <dbReference type="NCBI Taxonomy" id="47721"/>
    <lineage>
        <taxon>Eukaryota</taxon>
        <taxon>Fungi</taxon>
        <taxon>Dikarya</taxon>
        <taxon>Basidiomycota</taxon>
        <taxon>Agaricomycotina</taxon>
        <taxon>Agaricomycetes</taxon>
        <taxon>Agaricomycetidae</taxon>
        <taxon>Agaricales</taxon>
        <taxon>Tricholomatineae</taxon>
        <taxon>Lyophyllaceae</taxon>
        <taxon>Lyophyllum</taxon>
    </lineage>
</organism>
<comment type="catalytic activity">
    <reaction evidence="1 6">
        <text>Thiol-dependent hydrolysis of ester, thioester, amide, peptide and isopeptide bonds formed by the C-terminal Gly of ubiquitin (a 76-residue protein attached to proteins as an intracellular targeting signal).</text>
        <dbReference type="EC" id="3.4.19.12"/>
    </reaction>
</comment>
<evidence type="ECO:0000259" key="8">
    <source>
        <dbReference type="PROSITE" id="PS50235"/>
    </source>
</evidence>
<dbReference type="EMBL" id="BRPK01000002">
    <property type="protein sequence ID" value="GLB34542.1"/>
    <property type="molecule type" value="Genomic_DNA"/>
</dbReference>
<evidence type="ECO:0000256" key="2">
    <source>
        <dbReference type="ARBA" id="ARBA00022670"/>
    </source>
</evidence>
<dbReference type="InterPro" id="IPR028889">
    <property type="entry name" value="USP"/>
</dbReference>
<feature type="region of interest" description="Disordered" evidence="7">
    <location>
        <begin position="108"/>
        <end position="248"/>
    </location>
</feature>